<dbReference type="GO" id="GO:0035870">
    <property type="term" value="F:dITP diphosphatase activity"/>
    <property type="evidence" value="ECO:0007669"/>
    <property type="project" value="UniProtKB-UniRule"/>
</dbReference>
<dbReference type="GO" id="GO:0036220">
    <property type="term" value="F:ITP diphosphatase activity"/>
    <property type="evidence" value="ECO:0007669"/>
    <property type="project" value="UniProtKB-UniRule"/>
</dbReference>
<comment type="function">
    <text evidence="10">Pyrophosphatase that catalyzes the hydrolysis of nucleoside triphosphates to their monophosphate derivatives, with a high preference for the non-canonical purine nucleotides XTP (xanthosine triphosphate), dITP (deoxyinosine triphosphate) and ITP. Seems to function as a house-cleaning enzyme that removes non-canonical purine nucleotides from the nucleotide pool, thus preventing their incorporation into DNA/RNA and avoiding chromosomal lesions.</text>
</comment>
<feature type="binding site" evidence="10">
    <location>
        <position position="69"/>
    </location>
    <ligand>
        <name>Mg(2+)</name>
        <dbReference type="ChEBI" id="CHEBI:18420"/>
    </ligand>
</feature>
<evidence type="ECO:0000256" key="6">
    <source>
        <dbReference type="ARBA" id="ARBA00022842"/>
    </source>
</evidence>
<dbReference type="GO" id="GO:0046872">
    <property type="term" value="F:metal ion binding"/>
    <property type="evidence" value="ECO:0007669"/>
    <property type="project" value="UniProtKB-KW"/>
</dbReference>
<evidence type="ECO:0000256" key="2">
    <source>
        <dbReference type="ARBA" id="ARBA00011738"/>
    </source>
</evidence>
<name>A0A1I3TX46_9GAMM</name>
<evidence type="ECO:0000256" key="8">
    <source>
        <dbReference type="ARBA" id="ARBA00051875"/>
    </source>
</evidence>
<evidence type="ECO:0000256" key="4">
    <source>
        <dbReference type="ARBA" id="ARBA00022741"/>
    </source>
</evidence>
<dbReference type="STRING" id="45496.SAMN04488079_10172"/>
<dbReference type="Pfam" id="PF01725">
    <property type="entry name" value="Ham1p_like"/>
    <property type="match status" value="1"/>
</dbReference>
<evidence type="ECO:0000256" key="10">
    <source>
        <dbReference type="HAMAP-Rule" id="MF_01405"/>
    </source>
</evidence>
<comment type="similarity">
    <text evidence="1 10 11">Belongs to the HAM1 NTPase family.</text>
</comment>
<evidence type="ECO:0000256" key="11">
    <source>
        <dbReference type="RuleBase" id="RU003781"/>
    </source>
</evidence>
<comment type="catalytic activity">
    <reaction evidence="9 10">
        <text>XTP + H2O = XMP + diphosphate + H(+)</text>
        <dbReference type="Rhea" id="RHEA:28610"/>
        <dbReference type="ChEBI" id="CHEBI:15377"/>
        <dbReference type="ChEBI" id="CHEBI:15378"/>
        <dbReference type="ChEBI" id="CHEBI:33019"/>
        <dbReference type="ChEBI" id="CHEBI:57464"/>
        <dbReference type="ChEBI" id="CHEBI:61314"/>
        <dbReference type="EC" id="3.6.1.66"/>
    </reaction>
</comment>
<dbReference type="HAMAP" id="MF_01405">
    <property type="entry name" value="Non_canon_purine_NTPase"/>
    <property type="match status" value="1"/>
</dbReference>
<dbReference type="SUPFAM" id="SSF52972">
    <property type="entry name" value="ITPase-like"/>
    <property type="match status" value="1"/>
</dbReference>
<keyword evidence="13" id="KW-1185">Reference proteome</keyword>
<dbReference type="InterPro" id="IPR029001">
    <property type="entry name" value="ITPase-like_fam"/>
</dbReference>
<keyword evidence="6 10" id="KW-0460">Magnesium</keyword>
<dbReference type="GO" id="GO:0036222">
    <property type="term" value="F:XTP diphosphatase activity"/>
    <property type="evidence" value="ECO:0007669"/>
    <property type="project" value="UniProtKB-UniRule"/>
</dbReference>
<dbReference type="PANTHER" id="PTHR11067">
    <property type="entry name" value="INOSINE TRIPHOSPHATE PYROPHOSPHATASE/HAM1 PROTEIN"/>
    <property type="match status" value="1"/>
</dbReference>
<dbReference type="AlphaFoldDB" id="A0A1I3TX46"/>
<comment type="subunit">
    <text evidence="2 10">Homodimer.</text>
</comment>
<evidence type="ECO:0000256" key="7">
    <source>
        <dbReference type="ARBA" id="ARBA00023080"/>
    </source>
</evidence>
<feature type="active site" description="Proton acceptor" evidence="10">
    <location>
        <position position="69"/>
    </location>
</feature>
<dbReference type="CDD" id="cd00515">
    <property type="entry name" value="HAM1"/>
    <property type="match status" value="1"/>
</dbReference>
<dbReference type="EMBL" id="FOSH01000001">
    <property type="protein sequence ID" value="SFJ75335.1"/>
    <property type="molecule type" value="Genomic_DNA"/>
</dbReference>
<dbReference type="PANTHER" id="PTHR11067:SF9">
    <property type="entry name" value="INOSINE TRIPHOSPHATE PYROPHOSPHATASE"/>
    <property type="match status" value="1"/>
</dbReference>
<feature type="binding site" evidence="10">
    <location>
        <position position="70"/>
    </location>
    <ligand>
        <name>substrate</name>
    </ligand>
</feature>
<organism evidence="12 13">
    <name type="scientific">Methylophaga sulfidovorans</name>
    <dbReference type="NCBI Taxonomy" id="45496"/>
    <lineage>
        <taxon>Bacteria</taxon>
        <taxon>Pseudomonadati</taxon>
        <taxon>Pseudomonadota</taxon>
        <taxon>Gammaproteobacteria</taxon>
        <taxon>Thiotrichales</taxon>
        <taxon>Piscirickettsiaceae</taxon>
        <taxon>Methylophaga</taxon>
    </lineage>
</organism>
<dbReference type="NCBIfam" id="TIGR00042">
    <property type="entry name" value="RdgB/HAM1 family non-canonical purine NTP pyrophosphatase"/>
    <property type="match status" value="1"/>
</dbReference>
<keyword evidence="5 10" id="KW-0378">Hydrolase</keyword>
<dbReference type="GO" id="GO:0009146">
    <property type="term" value="P:purine nucleoside triphosphate catabolic process"/>
    <property type="evidence" value="ECO:0007669"/>
    <property type="project" value="UniProtKB-UniRule"/>
</dbReference>
<dbReference type="GO" id="GO:0017111">
    <property type="term" value="F:ribonucleoside triphosphate phosphatase activity"/>
    <property type="evidence" value="ECO:0007669"/>
    <property type="project" value="InterPro"/>
</dbReference>
<dbReference type="Proteomes" id="UP000198924">
    <property type="component" value="Unassembled WGS sequence"/>
</dbReference>
<keyword evidence="3 10" id="KW-0479">Metal-binding</keyword>
<comment type="cofactor">
    <cofactor evidence="10">
        <name>Mg(2+)</name>
        <dbReference type="ChEBI" id="CHEBI:18420"/>
    </cofactor>
    <text evidence="10">Binds 1 Mg(2+) ion per subunit.</text>
</comment>
<proteinExistence type="inferred from homology"/>
<feature type="binding site" evidence="10">
    <location>
        <begin position="154"/>
        <end position="157"/>
    </location>
    <ligand>
        <name>substrate</name>
    </ligand>
</feature>
<dbReference type="Gene3D" id="3.90.950.10">
    <property type="match status" value="1"/>
</dbReference>
<comment type="catalytic activity">
    <reaction evidence="8 10">
        <text>dITP + H2O = dIMP + diphosphate + H(+)</text>
        <dbReference type="Rhea" id="RHEA:28342"/>
        <dbReference type="ChEBI" id="CHEBI:15377"/>
        <dbReference type="ChEBI" id="CHEBI:15378"/>
        <dbReference type="ChEBI" id="CHEBI:33019"/>
        <dbReference type="ChEBI" id="CHEBI:61194"/>
        <dbReference type="ChEBI" id="CHEBI:61382"/>
        <dbReference type="EC" id="3.6.1.66"/>
    </reaction>
</comment>
<evidence type="ECO:0000256" key="3">
    <source>
        <dbReference type="ARBA" id="ARBA00022723"/>
    </source>
</evidence>
<dbReference type="GO" id="GO:0009117">
    <property type="term" value="P:nucleotide metabolic process"/>
    <property type="evidence" value="ECO:0007669"/>
    <property type="project" value="UniProtKB-KW"/>
</dbReference>
<feature type="binding site" evidence="10">
    <location>
        <position position="177"/>
    </location>
    <ligand>
        <name>substrate</name>
    </ligand>
</feature>
<reference evidence="13" key="1">
    <citation type="submission" date="2016-10" db="EMBL/GenBank/DDBJ databases">
        <authorList>
            <person name="Varghese N."/>
            <person name="Submissions S."/>
        </authorList>
    </citation>
    <scope>NUCLEOTIDE SEQUENCE [LARGE SCALE GENOMIC DNA]</scope>
    <source>
        <strain evidence="13">DSM 11578</strain>
    </source>
</reference>
<evidence type="ECO:0000256" key="1">
    <source>
        <dbReference type="ARBA" id="ARBA00008023"/>
    </source>
</evidence>
<keyword evidence="4 10" id="KW-0547">Nucleotide-binding</keyword>
<evidence type="ECO:0000313" key="13">
    <source>
        <dbReference type="Proteomes" id="UP000198924"/>
    </source>
</evidence>
<sequence length="201" mass="21925">MKKIVLATGNQGKLREFAQLLSPLKINIVSQAELDVVEAEETGLSFVENAIIKARNACKQTGLAAIADDSGIEVDALRGAPGIYSSRYAGESASDEDNIAALLNALKDVPASERGARFQCVIVFMRHAEDPTPLIFQGSWQGQIMTETAGEAGFGYDPIFFVPETDCSAAELSSEQKHAISHRGQAMRRFVEEFPYSRHQF</sequence>
<feature type="binding site" evidence="10">
    <location>
        <begin position="8"/>
        <end position="13"/>
    </location>
    <ligand>
        <name>substrate</name>
    </ligand>
</feature>
<evidence type="ECO:0000313" key="12">
    <source>
        <dbReference type="EMBL" id="SFJ75335.1"/>
    </source>
</evidence>
<dbReference type="GO" id="GO:0005829">
    <property type="term" value="C:cytosol"/>
    <property type="evidence" value="ECO:0007669"/>
    <property type="project" value="TreeGrafter"/>
</dbReference>
<accession>A0A1I3TX46</accession>
<comment type="catalytic activity">
    <reaction evidence="10">
        <text>ITP + H2O = IMP + diphosphate + H(+)</text>
        <dbReference type="Rhea" id="RHEA:29399"/>
        <dbReference type="ChEBI" id="CHEBI:15377"/>
        <dbReference type="ChEBI" id="CHEBI:15378"/>
        <dbReference type="ChEBI" id="CHEBI:33019"/>
        <dbReference type="ChEBI" id="CHEBI:58053"/>
        <dbReference type="ChEBI" id="CHEBI:61402"/>
        <dbReference type="EC" id="3.6.1.66"/>
    </reaction>
</comment>
<dbReference type="InterPro" id="IPR002637">
    <property type="entry name" value="RdgB/HAM1"/>
</dbReference>
<dbReference type="OrthoDB" id="9807456at2"/>
<dbReference type="InterPro" id="IPR020922">
    <property type="entry name" value="dITP/XTP_pyrophosphatase"/>
</dbReference>
<evidence type="ECO:0000256" key="5">
    <source>
        <dbReference type="ARBA" id="ARBA00022801"/>
    </source>
</evidence>
<dbReference type="FunFam" id="3.90.950.10:FF:000001">
    <property type="entry name" value="dITP/XTP pyrophosphatase"/>
    <property type="match status" value="1"/>
</dbReference>
<keyword evidence="7 10" id="KW-0546">Nucleotide metabolism</keyword>
<dbReference type="EC" id="3.6.1.66" evidence="10"/>
<gene>
    <name evidence="12" type="ORF">SAMN04488079_10172</name>
</gene>
<evidence type="ECO:0000256" key="9">
    <source>
        <dbReference type="ARBA" id="ARBA00052017"/>
    </source>
</evidence>
<feature type="binding site" evidence="10">
    <location>
        <begin position="182"/>
        <end position="183"/>
    </location>
    <ligand>
        <name>substrate</name>
    </ligand>
</feature>
<dbReference type="RefSeq" id="WP_091711209.1">
    <property type="nucleotide sequence ID" value="NZ_FOSH01000001.1"/>
</dbReference>
<dbReference type="GO" id="GO:0000166">
    <property type="term" value="F:nucleotide binding"/>
    <property type="evidence" value="ECO:0007669"/>
    <property type="project" value="UniProtKB-KW"/>
</dbReference>
<feature type="binding site" evidence="10">
    <location>
        <position position="40"/>
    </location>
    <ligand>
        <name>Mg(2+)</name>
        <dbReference type="ChEBI" id="CHEBI:18420"/>
    </ligand>
</feature>
<protein>
    <recommendedName>
        <fullName evidence="10">dITP/XTP pyrophosphatase</fullName>
        <ecNumber evidence="10">3.6.1.66</ecNumber>
    </recommendedName>
    <alternativeName>
        <fullName evidence="10">Non-canonical purine NTP pyrophosphatase</fullName>
    </alternativeName>
    <alternativeName>
        <fullName evidence="10">Non-standard purine NTP pyrophosphatase</fullName>
    </alternativeName>
    <alternativeName>
        <fullName evidence="10">Nucleoside-triphosphate diphosphatase</fullName>
    </alternativeName>
    <alternativeName>
        <fullName evidence="10">Nucleoside-triphosphate pyrophosphatase</fullName>
        <shortName evidence="10">NTPase</shortName>
    </alternativeName>
</protein>